<dbReference type="InterPro" id="IPR045616">
    <property type="entry name" value="DUF6446"/>
</dbReference>
<keyword evidence="1" id="KW-0472">Membrane</keyword>
<dbReference type="AlphaFoldDB" id="A0A5B8IU23"/>
<dbReference type="KEGG" id="lit:FPZ52_05400"/>
<dbReference type="OrthoDB" id="7819947at2"/>
<keyword evidence="2" id="KW-0808">Transferase</keyword>
<keyword evidence="2" id="KW-0418">Kinase</keyword>
<dbReference type="RefSeq" id="WP_146364436.1">
    <property type="nucleotide sequence ID" value="NZ_CP042261.1"/>
</dbReference>
<protein>
    <submittedName>
        <fullName evidence="2">Histidine kinase</fullName>
    </submittedName>
</protein>
<keyword evidence="1" id="KW-1133">Transmembrane helix</keyword>
<dbReference type="Proteomes" id="UP000318483">
    <property type="component" value="Chromosome"/>
</dbReference>
<keyword evidence="3" id="KW-1185">Reference proteome</keyword>
<organism evidence="2 3">
    <name type="scientific">Qingshengfaniella alkalisoli</name>
    <dbReference type="NCBI Taxonomy" id="2599296"/>
    <lineage>
        <taxon>Bacteria</taxon>
        <taxon>Pseudomonadati</taxon>
        <taxon>Pseudomonadota</taxon>
        <taxon>Alphaproteobacteria</taxon>
        <taxon>Rhodobacterales</taxon>
        <taxon>Paracoccaceae</taxon>
        <taxon>Qingshengfaniella</taxon>
    </lineage>
</organism>
<dbReference type="Pfam" id="PF20044">
    <property type="entry name" value="DUF6446"/>
    <property type="match status" value="1"/>
</dbReference>
<evidence type="ECO:0000313" key="3">
    <source>
        <dbReference type="Proteomes" id="UP000318483"/>
    </source>
</evidence>
<name>A0A5B8IU23_9RHOB</name>
<sequence>MNGRIVGATIIVFAAIAGAALYYLQEYYFYEDVSDGVESIDLSVAGSGETKSIEAYDIQAINAISSPIRFRACFLTDQPRAVLAETYRTEPAAEPLNAPRWFDCFDSQEIGEALETGGATAFVSKENIVYGIDRIVAIMEDGRGFAWNQINHCGEVVFDGDPAPEGCPPPPDRD</sequence>
<gene>
    <name evidence="2" type="ORF">FPZ52_05400</name>
</gene>
<evidence type="ECO:0000256" key="1">
    <source>
        <dbReference type="SAM" id="Phobius"/>
    </source>
</evidence>
<proteinExistence type="predicted"/>
<dbReference type="EMBL" id="CP042261">
    <property type="protein sequence ID" value="QDY69124.1"/>
    <property type="molecule type" value="Genomic_DNA"/>
</dbReference>
<keyword evidence="1" id="KW-0812">Transmembrane</keyword>
<accession>A0A5B8IU23</accession>
<dbReference type="GO" id="GO:0016301">
    <property type="term" value="F:kinase activity"/>
    <property type="evidence" value="ECO:0007669"/>
    <property type="project" value="UniProtKB-KW"/>
</dbReference>
<feature type="transmembrane region" description="Helical" evidence="1">
    <location>
        <begin position="6"/>
        <end position="24"/>
    </location>
</feature>
<reference evidence="2 3" key="1">
    <citation type="submission" date="2019-07" db="EMBL/GenBank/DDBJ databases">
        <title>Litoreibacter alkalisoli sp. nov., isolated from saline-alkaline soil.</title>
        <authorList>
            <person name="Wang S."/>
            <person name="Xu L."/>
            <person name="Xing Y.-T."/>
            <person name="Sun J.-Q."/>
        </authorList>
    </citation>
    <scope>NUCLEOTIDE SEQUENCE [LARGE SCALE GENOMIC DNA]</scope>
    <source>
        <strain evidence="2 3">LN3S51</strain>
    </source>
</reference>
<evidence type="ECO:0000313" key="2">
    <source>
        <dbReference type="EMBL" id="QDY69124.1"/>
    </source>
</evidence>